<dbReference type="InterPro" id="IPR036508">
    <property type="entry name" value="Chitin-bd_dom_sf"/>
</dbReference>
<evidence type="ECO:0000256" key="12">
    <source>
        <dbReference type="SAM" id="MobiDB-lite"/>
    </source>
</evidence>
<dbReference type="InterPro" id="IPR000726">
    <property type="entry name" value="Glyco_hydro_19_cat"/>
</dbReference>
<keyword evidence="5" id="KW-0732">Signal</keyword>
<feature type="region of interest" description="Disordered" evidence="12">
    <location>
        <begin position="231"/>
        <end position="297"/>
    </location>
</feature>
<dbReference type="GO" id="GO:1901135">
    <property type="term" value="P:carbohydrate derivative metabolic process"/>
    <property type="evidence" value="ECO:0007669"/>
    <property type="project" value="UniProtKB-ARBA"/>
</dbReference>
<comment type="caution">
    <text evidence="15">The sequence shown here is derived from an EMBL/GenBank/DDBJ whole genome shotgun (WGS) entry which is preliminary data.</text>
</comment>
<dbReference type="Gene3D" id="3.30.20.10">
    <property type="entry name" value="Endochitinase, domain 2"/>
    <property type="match status" value="1"/>
</dbReference>
<evidence type="ECO:0000256" key="6">
    <source>
        <dbReference type="ARBA" id="ARBA00022737"/>
    </source>
</evidence>
<dbReference type="GO" id="GO:0008061">
    <property type="term" value="F:chitin binding"/>
    <property type="evidence" value="ECO:0007669"/>
    <property type="project" value="UniProtKB-KW"/>
</dbReference>
<dbReference type="Gene3D" id="1.10.530.10">
    <property type="match status" value="1"/>
</dbReference>
<evidence type="ECO:0000256" key="1">
    <source>
        <dbReference type="ARBA" id="ARBA00004613"/>
    </source>
</evidence>
<feature type="compositionally biased region" description="Polar residues" evidence="12">
    <location>
        <begin position="826"/>
        <end position="841"/>
    </location>
</feature>
<keyword evidence="4" id="KW-0147">Chitin-binding</keyword>
<dbReference type="InterPro" id="IPR000800">
    <property type="entry name" value="Notch_dom"/>
</dbReference>
<dbReference type="InterPro" id="IPR050314">
    <property type="entry name" value="Glycosyl_Hydrlase_18"/>
</dbReference>
<dbReference type="InterPro" id="IPR023346">
    <property type="entry name" value="Lysozyme-like_dom_sf"/>
</dbReference>
<keyword evidence="9" id="KW-0325">Glycoprotein</keyword>
<proteinExistence type="inferred from homology"/>
<evidence type="ECO:0000256" key="7">
    <source>
        <dbReference type="ARBA" id="ARBA00022801"/>
    </source>
</evidence>
<keyword evidence="3" id="KW-0964">Secreted</keyword>
<dbReference type="Pfam" id="PF00182">
    <property type="entry name" value="Glyco_hydro_19"/>
    <property type="match status" value="1"/>
</dbReference>
<dbReference type="EMBL" id="JALLPJ020000676">
    <property type="protein sequence ID" value="KAL3785806.1"/>
    <property type="molecule type" value="Genomic_DNA"/>
</dbReference>
<feature type="compositionally biased region" description="Low complexity" evidence="12">
    <location>
        <begin position="1404"/>
        <end position="1447"/>
    </location>
</feature>
<evidence type="ECO:0000313" key="15">
    <source>
        <dbReference type="EMBL" id="KAL3785806.1"/>
    </source>
</evidence>
<protein>
    <recommendedName>
        <fullName evidence="17">Chitinase</fullName>
    </recommendedName>
</protein>
<dbReference type="PROSITE" id="PS50940">
    <property type="entry name" value="CHIT_BIND_II"/>
    <property type="match status" value="1"/>
</dbReference>
<reference evidence="15 16" key="1">
    <citation type="submission" date="2024-10" db="EMBL/GenBank/DDBJ databases">
        <title>Updated reference genomes for cyclostephanoid diatoms.</title>
        <authorList>
            <person name="Roberts W.R."/>
            <person name="Alverson A.J."/>
        </authorList>
    </citation>
    <scope>NUCLEOTIDE SEQUENCE [LARGE SCALE GENOMIC DNA]</scope>
    <source>
        <strain evidence="15 16">AJA010-31</strain>
    </source>
</reference>
<dbReference type="SMART" id="SM00004">
    <property type="entry name" value="NL"/>
    <property type="match status" value="2"/>
</dbReference>
<accession>A0ABD3PEU7</accession>
<dbReference type="SMART" id="SM00494">
    <property type="entry name" value="ChtBD2"/>
    <property type="match status" value="1"/>
</dbReference>
<dbReference type="PROSITE" id="PS51910">
    <property type="entry name" value="GH18_2"/>
    <property type="match status" value="1"/>
</dbReference>
<evidence type="ECO:0000256" key="9">
    <source>
        <dbReference type="ARBA" id="ARBA00023180"/>
    </source>
</evidence>
<comment type="similarity">
    <text evidence="2">Belongs to the glycosyl hydrolase 18 family. Chitinase class II subfamily.</text>
</comment>
<dbReference type="SUPFAM" id="SSF57625">
    <property type="entry name" value="Invertebrate chitin-binding proteins"/>
    <property type="match status" value="1"/>
</dbReference>
<comment type="subcellular location">
    <subcellularLocation>
        <location evidence="1">Secreted</location>
    </subcellularLocation>
</comment>
<dbReference type="SMART" id="SM00636">
    <property type="entry name" value="Glyco_18"/>
    <property type="match status" value="1"/>
</dbReference>
<dbReference type="GO" id="GO:0004553">
    <property type="term" value="F:hydrolase activity, hydrolyzing O-glycosyl compounds"/>
    <property type="evidence" value="ECO:0007669"/>
    <property type="project" value="UniProtKB-ARBA"/>
</dbReference>
<dbReference type="PANTHER" id="PTHR11177:SF317">
    <property type="entry name" value="CHITINASE 12-RELATED"/>
    <property type="match status" value="1"/>
</dbReference>
<keyword evidence="7 11" id="KW-0378">Hydrolase</keyword>
<feature type="region of interest" description="Disordered" evidence="12">
    <location>
        <begin position="1363"/>
        <end position="1462"/>
    </location>
</feature>
<evidence type="ECO:0000256" key="8">
    <source>
        <dbReference type="ARBA" id="ARBA00023157"/>
    </source>
</evidence>
<dbReference type="PROSITE" id="PS01095">
    <property type="entry name" value="GH18_1"/>
    <property type="match status" value="1"/>
</dbReference>
<feature type="domain" description="GH18" evidence="14">
    <location>
        <begin position="312"/>
        <end position="730"/>
    </location>
</feature>
<feature type="region of interest" description="Disordered" evidence="12">
    <location>
        <begin position="860"/>
        <end position="884"/>
    </location>
</feature>
<keyword evidence="10 11" id="KW-0326">Glycosidase</keyword>
<feature type="domain" description="Chitin-binding type-2" evidence="13">
    <location>
        <begin position="96"/>
        <end position="152"/>
    </location>
</feature>
<feature type="compositionally biased region" description="Basic and acidic residues" evidence="12">
    <location>
        <begin position="288"/>
        <end position="297"/>
    </location>
</feature>
<gene>
    <name evidence="15" type="ORF">ACHAWO_007983</name>
</gene>
<evidence type="ECO:0000256" key="4">
    <source>
        <dbReference type="ARBA" id="ARBA00022669"/>
    </source>
</evidence>
<keyword evidence="8" id="KW-1015">Disulfide bond</keyword>
<dbReference type="SUPFAM" id="SSF53955">
    <property type="entry name" value="Lysozyme-like"/>
    <property type="match status" value="1"/>
</dbReference>
<evidence type="ECO:0000256" key="5">
    <source>
        <dbReference type="ARBA" id="ARBA00022729"/>
    </source>
</evidence>
<evidence type="ECO:0000259" key="14">
    <source>
        <dbReference type="PROSITE" id="PS51910"/>
    </source>
</evidence>
<evidence type="ECO:0000256" key="10">
    <source>
        <dbReference type="ARBA" id="ARBA00023295"/>
    </source>
</evidence>
<feature type="compositionally biased region" description="Polar residues" evidence="12">
    <location>
        <begin position="1448"/>
        <end position="1462"/>
    </location>
</feature>
<dbReference type="InterPro" id="IPR011583">
    <property type="entry name" value="Chitinase_II/V-like_cat"/>
</dbReference>
<organism evidence="15 16">
    <name type="scientific">Cyclotella atomus</name>
    <dbReference type="NCBI Taxonomy" id="382360"/>
    <lineage>
        <taxon>Eukaryota</taxon>
        <taxon>Sar</taxon>
        <taxon>Stramenopiles</taxon>
        <taxon>Ochrophyta</taxon>
        <taxon>Bacillariophyta</taxon>
        <taxon>Coscinodiscophyceae</taxon>
        <taxon>Thalassiosirophycidae</taxon>
        <taxon>Stephanodiscales</taxon>
        <taxon>Stephanodiscaceae</taxon>
        <taxon>Cyclotella</taxon>
    </lineage>
</organism>
<dbReference type="Gene3D" id="2.170.140.10">
    <property type="entry name" value="Chitin binding domain"/>
    <property type="match status" value="1"/>
</dbReference>
<dbReference type="InterPro" id="IPR017853">
    <property type="entry name" value="GH"/>
</dbReference>
<dbReference type="Gene3D" id="3.20.20.80">
    <property type="entry name" value="Glycosidases"/>
    <property type="match status" value="1"/>
</dbReference>
<evidence type="ECO:0000256" key="3">
    <source>
        <dbReference type="ARBA" id="ARBA00022525"/>
    </source>
</evidence>
<dbReference type="Pfam" id="PF24517">
    <property type="entry name" value="CBM96"/>
    <property type="match status" value="1"/>
</dbReference>
<name>A0ABD3PEU7_9STRA</name>
<dbReference type="SUPFAM" id="SSF51445">
    <property type="entry name" value="(Trans)glycosidases"/>
    <property type="match status" value="1"/>
</dbReference>
<dbReference type="Pfam" id="PF00704">
    <property type="entry name" value="Glyco_hydro_18"/>
    <property type="match status" value="1"/>
</dbReference>
<keyword evidence="6" id="KW-0677">Repeat</keyword>
<feature type="compositionally biased region" description="Low complexity" evidence="12">
    <location>
        <begin position="1363"/>
        <end position="1385"/>
    </location>
</feature>
<evidence type="ECO:0000256" key="11">
    <source>
        <dbReference type="RuleBase" id="RU000489"/>
    </source>
</evidence>
<feature type="region of interest" description="Disordered" evidence="12">
    <location>
        <begin position="1616"/>
        <end position="1640"/>
    </location>
</feature>
<dbReference type="InterPro" id="IPR055372">
    <property type="entry name" value="CBM96"/>
</dbReference>
<evidence type="ECO:0008006" key="17">
    <source>
        <dbReference type="Google" id="ProtNLM"/>
    </source>
</evidence>
<dbReference type="CDD" id="cd00325">
    <property type="entry name" value="chitinase_GH19"/>
    <property type="match status" value="1"/>
</dbReference>
<evidence type="ECO:0000256" key="2">
    <source>
        <dbReference type="ARBA" id="ARBA00009121"/>
    </source>
</evidence>
<evidence type="ECO:0000259" key="13">
    <source>
        <dbReference type="PROSITE" id="PS50940"/>
    </source>
</evidence>
<dbReference type="InterPro" id="IPR001223">
    <property type="entry name" value="Glyco_hydro18_cat"/>
</dbReference>
<dbReference type="InterPro" id="IPR002557">
    <property type="entry name" value="Chitin-bd_dom"/>
</dbReference>
<dbReference type="Proteomes" id="UP001530400">
    <property type="component" value="Unassembled WGS sequence"/>
</dbReference>
<feature type="compositionally biased region" description="Polar residues" evidence="12">
    <location>
        <begin position="1386"/>
        <end position="1403"/>
    </location>
</feature>
<dbReference type="Gene3D" id="4.10.470.20">
    <property type="match status" value="1"/>
</dbReference>
<dbReference type="InterPro" id="IPR001579">
    <property type="entry name" value="Glyco_hydro_18_chit_AS"/>
</dbReference>
<evidence type="ECO:0000313" key="16">
    <source>
        <dbReference type="Proteomes" id="UP001530400"/>
    </source>
</evidence>
<dbReference type="PANTHER" id="PTHR11177">
    <property type="entry name" value="CHITINASE"/>
    <property type="match status" value="1"/>
</dbReference>
<feature type="region of interest" description="Disordered" evidence="12">
    <location>
        <begin position="186"/>
        <end position="217"/>
    </location>
</feature>
<keyword evidence="16" id="KW-1185">Reference proteome</keyword>
<sequence length="1925" mass="206429">MSAQMKSRRRQPLLLSSLFTNGAHAAIQTQSQINLQRPTAKRSARNLQGAFNPALTSFDPNSVEYSHNTPSGGASAGAGEVITLANPADYGAPSDWIQCPPGFEGHVASYDCNAYIMCSDGTLVGEYLSCMGLKFDNDKGVCDWGEDVTCDSNKGVSSGGDGDSGEEQGLTFAGEMETATAFRPMGGSWEANEESSSGKKEEPAAWNGGSDWGGSWVEGVWVPAGEEAATPASVPAGEEAATPPASKPATPPSETAWVDQAWDPSQITSYPRQPLTPADEFLSQNPKDTPDIKVPREFKSPEGWSVASRQSKTLTGYYASWRYYANQERTKPMNMKFQKVDRVNYAFFQTNSQGDIWGTDPWADPLNLFGPVDWMTTVQPELNYAPQFNDDNGFDDSVGDGFNYVGAKYVDLGEGVKCHRSSPTGKRDCKAYLVSQGLIGRAQSQGAQVYISIGGWSLSDAFPTVAASPQARRNFAKNVVGLVREYGIDGVDIDWEFPGYEPHKGTSSDKQNFILLLKDIRAALDSYQKVVYPNGEKIIGITAALPCVPQIIDGQDVAQISSIVTEMNLMTFDFHGTWEDLSGVNAPLFDEDSRKEYSVDGCVQRWIKDGADSDKINIGLPFYGRSFGGATKLYSSHSGADDIHWWEDKGKPQYYAILEKLPDMISLRDDTTKTQIAYFDDEKGGLVSYDDNQAICDKIEYALSENLHGYSIWDLSGDLTEDLATPLLDVVNIKLEKGDTFDCSLFRAETRDENGQVIAEVNAEEPNPWYANWEIGECVNDGKQSTWEKEENLFRFKTECCSYKFEYRFDECLGPATYAPTDDPTDSPSLSPIQTPAPTDNPTHIYGAAKVITLEPRLDALGKSPTPTASVTRQTEEDTAVDSGADPNAPVTFCFGGCKGPNEICVGNQNNPQTIDDETCASCLDGQTFWPCDVDGLCFCWDPSTPRVPPAPASGKAQLSDERPCDYFTEAMYNELGPNATFPYTYEGLCLAIDHYNEGHAEKIFMMGTDEEKKHELAAFLGHTLHESDEWKAGREYLICADNKQVGDETYCKPCNADEFDWETFKCTGVGMAGGGVTYNGYCDYVIEPPIACPCDGALEGDEDGYIPASKVFFGRGALIFTQIQLSWNYNFRAASEALTSDPNTFCENPDLVATTPEYAWGAGIFFWMENLKEETTCHIEALRNHDFGGTLNNVNGGLECPAYHGGWHGEAIKMRLNRYCRASATLGLDSIMVMDGCKELNASFAECLGDDTCPACVPFADSIEVIASSGHDEDDQGEDEGFGDATTVAATVGAGNETTIAAGAGNETNISASTVAAQTTGVSPGSTTAGSTPAAGNETTTFAATAGAGNETTVAASTVAAQTTGVSSGPTTTGSTPATGNETTIAASTPSAGNETTISTSPGSTVAAQTTTSASSGSTSAASSTAASSTVAASGSTSATEGSYTTNAATTESTGSSTVAGTTISVSSECTDGYQSVEGMPGCCVPEIAYLGDGACDPDAPYNTAECNWDGGDCCKETCNFDTNYGCANEASQGYGPFGYFCLNPELEEYVNPDECTVSDRTRLGDGRCDAEYNTEECNWDSGDCCEATCDDTYAYFACGDPEFPFDCKDEALAGSTTTAPPESSTVASTTATSTVGSSTTSTAYVAEDPSLKVTVAAAQLATIFKNDPDTPHGGDDLQIKGTLNDAQDVLLEFVVPASESDPSSAVLRVYSLTDSVSGGIFHLVSEAGSWSDQTVTWNNAPDYTSRLGNLDQVKANKWYEIDVTNVVEKLGRKRGPITVRIRSRNPSTADFSSRKGGNTPELRISYPLEQLEPEATIDSPSINEVVPDYNSGASGFVEVVTPQEEYTTSNIVTVEGNGMYVSVDEYSNSGDGSYFYPVWEDNGVGFCSSGSPPSWATGPYLKKTKKQCCDSYFMLQKLECMSS</sequence>
<dbReference type="GO" id="GO:0005576">
    <property type="term" value="C:extracellular region"/>
    <property type="evidence" value="ECO:0007669"/>
    <property type="project" value="UniProtKB-SubCell"/>
</dbReference>
<feature type="region of interest" description="Disordered" evidence="12">
    <location>
        <begin position="819"/>
        <end position="841"/>
    </location>
</feature>